<evidence type="ECO:0000259" key="2">
    <source>
        <dbReference type="Pfam" id="PF26592"/>
    </source>
</evidence>
<feature type="transmembrane region" description="Helical" evidence="1">
    <location>
        <begin position="31"/>
        <end position="48"/>
    </location>
</feature>
<dbReference type="AlphaFoldDB" id="M0MSW0"/>
<comment type="caution">
    <text evidence="4">The sequence shown here is derived from an EMBL/GenBank/DDBJ whole genome shotgun (WGS) entry which is preliminary data.</text>
</comment>
<keyword evidence="5" id="KW-1185">Reference proteome</keyword>
<sequence length="348" mass="39774">MSRRNDPSRPVLDQFGEDETIPFTNRTLGDLWLLAGAFFGTIFIVAILPESYQLIGWILGVIALITAIVLIKIAPSHRRPHNWITAAIKFKFSDKTMTPHNPDSRDHEPESLTNVDHFDPINDFVERTDGGLVGLMKVHAGNMALASEGQLEDIADEFAVLINQLEFDIQIYSSGRRIDPDTLVKPYRARAQGSDIRDNDQLRNLVRTYQEKLPQVFRERGTSVREYYIVVAVTPMEIRLRDRSSTSQIADWPFIGHLFKSFAIIRDEMPEHEIKEQQRRELNKRLKRVRGGIQQLSDCTAEPVDASEYSGLLEEFWTGERVDYGDSTPRLHNLPAVIRDTENEEVSS</sequence>
<feature type="transmembrane region" description="Helical" evidence="1">
    <location>
        <begin position="54"/>
        <end position="74"/>
    </location>
</feature>
<keyword evidence="1" id="KW-1133">Transmembrane helix</keyword>
<feature type="domain" description="TraC-like" evidence="3">
    <location>
        <begin position="122"/>
        <end position="319"/>
    </location>
</feature>
<evidence type="ECO:0000256" key="1">
    <source>
        <dbReference type="SAM" id="Phobius"/>
    </source>
</evidence>
<gene>
    <name evidence="4" type="ORF">C451_19923</name>
</gene>
<evidence type="ECO:0008006" key="6">
    <source>
        <dbReference type="Google" id="ProtNLM"/>
    </source>
</evidence>
<dbReference type="Pfam" id="PF26592">
    <property type="entry name" value="PrgI_like"/>
    <property type="match status" value="1"/>
</dbReference>
<dbReference type="OrthoDB" id="299650at2157"/>
<proteinExistence type="predicted"/>
<evidence type="ECO:0000313" key="5">
    <source>
        <dbReference type="Proteomes" id="UP000011680"/>
    </source>
</evidence>
<keyword evidence="1" id="KW-0812">Transmembrane</keyword>
<dbReference type="Pfam" id="PF26593">
    <property type="entry name" value="TraC-like"/>
    <property type="match status" value="1"/>
</dbReference>
<keyword evidence="1" id="KW-0472">Membrane</keyword>
<dbReference type="Proteomes" id="UP000011680">
    <property type="component" value="Unassembled WGS sequence"/>
</dbReference>
<feature type="domain" description="PrgI-like" evidence="2">
    <location>
        <begin position="25"/>
        <end position="98"/>
    </location>
</feature>
<accession>M0MSW0</accession>
<protein>
    <recommendedName>
        <fullName evidence="6">Conjugation protein</fullName>
    </recommendedName>
</protein>
<dbReference type="EMBL" id="AOMF01000185">
    <property type="protein sequence ID" value="EMA48832.1"/>
    <property type="molecule type" value="Genomic_DNA"/>
</dbReference>
<evidence type="ECO:0000259" key="3">
    <source>
        <dbReference type="Pfam" id="PF26593"/>
    </source>
</evidence>
<evidence type="ECO:0000313" key="4">
    <source>
        <dbReference type="EMBL" id="EMA48832.1"/>
    </source>
</evidence>
<dbReference type="eggNOG" id="arCOG09337">
    <property type="taxonomic scope" value="Archaea"/>
</dbReference>
<dbReference type="InterPro" id="IPR058597">
    <property type="entry name" value="PrgI-like_dom"/>
</dbReference>
<reference evidence="4 5" key="1">
    <citation type="journal article" date="2014" name="PLoS Genet.">
        <title>Phylogenetically driven sequencing of extremely halophilic archaea reveals strategies for static and dynamic osmo-response.</title>
        <authorList>
            <person name="Becker E.A."/>
            <person name="Seitzer P.M."/>
            <person name="Tritt A."/>
            <person name="Larsen D."/>
            <person name="Krusor M."/>
            <person name="Yao A.I."/>
            <person name="Wu D."/>
            <person name="Madern D."/>
            <person name="Eisen J.A."/>
            <person name="Darling A.E."/>
            <person name="Facciotti M.T."/>
        </authorList>
    </citation>
    <scope>NUCLEOTIDE SEQUENCE [LARGE SCALE GENOMIC DNA]</scope>
    <source>
        <strain evidence="4 5">JCM 13552</strain>
    </source>
</reference>
<organism evidence="4 5">
    <name type="scientific">Halococcus thailandensis JCM 13552</name>
    <dbReference type="NCBI Taxonomy" id="1227457"/>
    <lineage>
        <taxon>Archaea</taxon>
        <taxon>Methanobacteriati</taxon>
        <taxon>Methanobacteriota</taxon>
        <taxon>Stenosarchaea group</taxon>
        <taxon>Halobacteria</taxon>
        <taxon>Halobacteriales</taxon>
        <taxon>Halococcaceae</taxon>
        <taxon>Halococcus</taxon>
    </lineage>
</organism>
<name>M0MSW0_9EURY</name>
<dbReference type="InterPro" id="IPR058596">
    <property type="entry name" value="TraC-like_dom"/>
</dbReference>
<dbReference type="RefSeq" id="WP_007743392.1">
    <property type="nucleotide sequence ID" value="NZ_AOMF01000185.1"/>
</dbReference>